<evidence type="ECO:0000256" key="3">
    <source>
        <dbReference type="ARBA" id="ARBA00022786"/>
    </source>
</evidence>
<comment type="pathway">
    <text evidence="1">Protein modification; protein ubiquitination.</text>
</comment>
<comment type="similarity">
    <text evidence="2">Belongs to the SKP1 family.</text>
</comment>
<dbReference type="InterPro" id="IPR016073">
    <property type="entry name" value="Skp1_comp_POZ"/>
</dbReference>
<feature type="domain" description="SKP1 component dimerisation" evidence="4">
    <location>
        <begin position="117"/>
        <end position="149"/>
    </location>
</feature>
<dbReference type="Pfam" id="PF03931">
    <property type="entry name" value="Skp1_POZ"/>
    <property type="match status" value="1"/>
</dbReference>
<accession>A0ABQ7YB34</accession>
<keyword evidence="7" id="KW-1185">Reference proteome</keyword>
<dbReference type="InterPro" id="IPR011333">
    <property type="entry name" value="SKP1/BTB/POZ_sf"/>
</dbReference>
<keyword evidence="3" id="KW-0833">Ubl conjugation pathway</keyword>
<protein>
    <recommendedName>
        <fullName evidence="8">SKP1-like protein</fullName>
    </recommendedName>
</protein>
<evidence type="ECO:0000256" key="1">
    <source>
        <dbReference type="ARBA" id="ARBA00004906"/>
    </source>
</evidence>
<dbReference type="SUPFAM" id="SSF54695">
    <property type="entry name" value="POZ domain"/>
    <property type="match status" value="1"/>
</dbReference>
<dbReference type="Gene3D" id="3.30.710.10">
    <property type="entry name" value="Potassium Channel Kv1.1, Chain A"/>
    <property type="match status" value="2"/>
</dbReference>
<evidence type="ECO:0000259" key="4">
    <source>
        <dbReference type="Pfam" id="PF01466"/>
    </source>
</evidence>
<evidence type="ECO:0000313" key="6">
    <source>
        <dbReference type="EMBL" id="KAH0865404.1"/>
    </source>
</evidence>
<dbReference type="InterPro" id="IPR036296">
    <property type="entry name" value="SKP1-like_dim_sf"/>
</dbReference>
<comment type="caution">
    <text evidence="6">The sequence shown here is derived from an EMBL/GenBank/DDBJ whole genome shotgun (WGS) entry which is preliminary data.</text>
</comment>
<dbReference type="SUPFAM" id="SSF81382">
    <property type="entry name" value="Skp1 dimerisation domain-like"/>
    <property type="match status" value="2"/>
</dbReference>
<dbReference type="PANTHER" id="PTHR11165">
    <property type="entry name" value="SKP1"/>
    <property type="match status" value="1"/>
</dbReference>
<evidence type="ECO:0000256" key="2">
    <source>
        <dbReference type="ARBA" id="ARBA00009993"/>
    </source>
</evidence>
<sequence>MVKTATQQRKTMEKEKKMIVLKSSDDESFEVDEAVVLQSQLLSHVVEDCNGPEHKIENVTGKILAKVIEYCENHVAAVVDGGANSSSSSSSGDAIKKWDDKFIMQMDLSTGVTDVIAKCKDHEEIRATLGIVSDYTAEEEAEVLKENDDALKKWDDKFITQMDLSTVYDLLMAANYLNIKGLFDLACQRVADVIAACKDHKEIRAMFGLVNDFTAEEEAEVLKENEWAFD</sequence>
<dbReference type="Proteomes" id="UP000824890">
    <property type="component" value="Unassembled WGS sequence"/>
</dbReference>
<dbReference type="SMART" id="SM00512">
    <property type="entry name" value="Skp1"/>
    <property type="match status" value="1"/>
</dbReference>
<dbReference type="InterPro" id="IPR016072">
    <property type="entry name" value="Skp1_comp_dimer"/>
</dbReference>
<evidence type="ECO:0008006" key="8">
    <source>
        <dbReference type="Google" id="ProtNLM"/>
    </source>
</evidence>
<evidence type="ECO:0000259" key="5">
    <source>
        <dbReference type="Pfam" id="PF03931"/>
    </source>
</evidence>
<name>A0ABQ7YB34_BRANA</name>
<feature type="domain" description="SKP1 component dimerisation" evidence="4">
    <location>
        <begin position="180"/>
        <end position="228"/>
    </location>
</feature>
<evidence type="ECO:0000313" key="7">
    <source>
        <dbReference type="Proteomes" id="UP000824890"/>
    </source>
</evidence>
<dbReference type="Pfam" id="PF01466">
    <property type="entry name" value="Skp1"/>
    <property type="match status" value="2"/>
</dbReference>
<reference evidence="6 7" key="1">
    <citation type="submission" date="2021-05" db="EMBL/GenBank/DDBJ databases">
        <title>Genome Assembly of Synthetic Allotetraploid Brassica napus Reveals Homoeologous Exchanges between Subgenomes.</title>
        <authorList>
            <person name="Davis J.T."/>
        </authorList>
    </citation>
    <scope>NUCLEOTIDE SEQUENCE [LARGE SCALE GENOMIC DNA]</scope>
    <source>
        <strain evidence="7">cv. Da-Ae</strain>
        <tissue evidence="6">Seedling</tissue>
    </source>
</reference>
<dbReference type="InterPro" id="IPR016897">
    <property type="entry name" value="SKP1"/>
</dbReference>
<dbReference type="InterPro" id="IPR001232">
    <property type="entry name" value="SKP1-like"/>
</dbReference>
<proteinExistence type="inferred from homology"/>
<feature type="domain" description="SKP1 component POZ" evidence="5">
    <location>
        <begin position="17"/>
        <end position="75"/>
    </location>
</feature>
<dbReference type="EMBL" id="JAGKQM010000018">
    <property type="protein sequence ID" value="KAH0865404.1"/>
    <property type="molecule type" value="Genomic_DNA"/>
</dbReference>
<organism evidence="6 7">
    <name type="scientific">Brassica napus</name>
    <name type="common">Rape</name>
    <dbReference type="NCBI Taxonomy" id="3708"/>
    <lineage>
        <taxon>Eukaryota</taxon>
        <taxon>Viridiplantae</taxon>
        <taxon>Streptophyta</taxon>
        <taxon>Embryophyta</taxon>
        <taxon>Tracheophyta</taxon>
        <taxon>Spermatophyta</taxon>
        <taxon>Magnoliopsida</taxon>
        <taxon>eudicotyledons</taxon>
        <taxon>Gunneridae</taxon>
        <taxon>Pentapetalae</taxon>
        <taxon>rosids</taxon>
        <taxon>malvids</taxon>
        <taxon>Brassicales</taxon>
        <taxon>Brassicaceae</taxon>
        <taxon>Brassiceae</taxon>
        <taxon>Brassica</taxon>
    </lineage>
</organism>
<gene>
    <name evidence="6" type="ORF">HID58_082615</name>
</gene>